<dbReference type="Gene3D" id="1.10.630.10">
    <property type="entry name" value="Cytochrome P450"/>
    <property type="match status" value="1"/>
</dbReference>
<dbReference type="GO" id="GO:0020037">
    <property type="term" value="F:heme binding"/>
    <property type="evidence" value="ECO:0007669"/>
    <property type="project" value="InterPro"/>
</dbReference>
<dbReference type="SUPFAM" id="SSF48264">
    <property type="entry name" value="Cytochrome P450"/>
    <property type="match status" value="1"/>
</dbReference>
<keyword evidence="4 9" id="KW-0349">Heme</keyword>
<organism evidence="12 13">
    <name type="scientific">Heterobasidion irregulare (strain TC 32-1)</name>
    <dbReference type="NCBI Taxonomy" id="747525"/>
    <lineage>
        <taxon>Eukaryota</taxon>
        <taxon>Fungi</taxon>
        <taxon>Dikarya</taxon>
        <taxon>Basidiomycota</taxon>
        <taxon>Agaricomycotina</taxon>
        <taxon>Agaricomycetes</taxon>
        <taxon>Russulales</taxon>
        <taxon>Bondarzewiaceae</taxon>
        <taxon>Heterobasidion</taxon>
        <taxon>Heterobasidion annosum species complex</taxon>
    </lineage>
</organism>
<evidence type="ECO:0000256" key="5">
    <source>
        <dbReference type="ARBA" id="ARBA00022723"/>
    </source>
</evidence>
<dbReference type="GO" id="GO:0016705">
    <property type="term" value="F:oxidoreductase activity, acting on paired donors, with incorporation or reduction of molecular oxygen"/>
    <property type="evidence" value="ECO:0007669"/>
    <property type="project" value="InterPro"/>
</dbReference>
<dbReference type="PANTHER" id="PTHR46300:SF7">
    <property type="entry name" value="P450, PUTATIVE (EUROFUNG)-RELATED"/>
    <property type="match status" value="1"/>
</dbReference>
<dbReference type="InterPro" id="IPR050364">
    <property type="entry name" value="Cytochrome_P450_fung"/>
</dbReference>
<dbReference type="OrthoDB" id="2789670at2759"/>
<dbReference type="RefSeq" id="XP_009545908.1">
    <property type="nucleotide sequence ID" value="XM_009547613.1"/>
</dbReference>
<keyword evidence="8 10" id="KW-0503">Monooxygenase</keyword>
<dbReference type="PANTHER" id="PTHR46300">
    <property type="entry name" value="P450, PUTATIVE (EUROFUNG)-RELATED-RELATED"/>
    <property type="match status" value="1"/>
</dbReference>
<dbReference type="EMBL" id="KI925458">
    <property type="protein sequence ID" value="ETW81852.1"/>
    <property type="molecule type" value="Genomic_DNA"/>
</dbReference>
<dbReference type="InterPro" id="IPR002401">
    <property type="entry name" value="Cyt_P450_E_grp-I"/>
</dbReference>
<dbReference type="InterPro" id="IPR036396">
    <property type="entry name" value="Cyt_P450_sf"/>
</dbReference>
<proteinExistence type="inferred from homology"/>
<dbReference type="GO" id="GO:0004497">
    <property type="term" value="F:monooxygenase activity"/>
    <property type="evidence" value="ECO:0007669"/>
    <property type="project" value="UniProtKB-KW"/>
</dbReference>
<dbReference type="GeneID" id="20678720"/>
<dbReference type="PRINTS" id="PR00463">
    <property type="entry name" value="EP450I"/>
</dbReference>
<comment type="pathway">
    <text evidence="2">Secondary metabolite biosynthesis.</text>
</comment>
<evidence type="ECO:0000256" key="2">
    <source>
        <dbReference type="ARBA" id="ARBA00005179"/>
    </source>
</evidence>
<evidence type="ECO:0000256" key="6">
    <source>
        <dbReference type="ARBA" id="ARBA00023002"/>
    </source>
</evidence>
<keyword evidence="7 9" id="KW-0408">Iron</keyword>
<dbReference type="InParanoid" id="W4K7Q0"/>
<dbReference type="CDD" id="cd11065">
    <property type="entry name" value="CYP64-like"/>
    <property type="match status" value="1"/>
</dbReference>
<reference evidence="12 13" key="1">
    <citation type="journal article" date="2012" name="New Phytol.">
        <title>Insight into trade-off between wood decay and parasitism from the genome of a fungal forest pathogen.</title>
        <authorList>
            <person name="Olson A."/>
            <person name="Aerts A."/>
            <person name="Asiegbu F."/>
            <person name="Belbahri L."/>
            <person name="Bouzid O."/>
            <person name="Broberg A."/>
            <person name="Canback B."/>
            <person name="Coutinho P.M."/>
            <person name="Cullen D."/>
            <person name="Dalman K."/>
            <person name="Deflorio G."/>
            <person name="van Diepen L.T."/>
            <person name="Dunand C."/>
            <person name="Duplessis S."/>
            <person name="Durling M."/>
            <person name="Gonthier P."/>
            <person name="Grimwood J."/>
            <person name="Fossdal C.G."/>
            <person name="Hansson D."/>
            <person name="Henrissat B."/>
            <person name="Hietala A."/>
            <person name="Himmelstrand K."/>
            <person name="Hoffmeister D."/>
            <person name="Hogberg N."/>
            <person name="James T.Y."/>
            <person name="Karlsson M."/>
            <person name="Kohler A."/>
            <person name="Kues U."/>
            <person name="Lee Y.H."/>
            <person name="Lin Y.C."/>
            <person name="Lind M."/>
            <person name="Lindquist E."/>
            <person name="Lombard V."/>
            <person name="Lucas S."/>
            <person name="Lunden K."/>
            <person name="Morin E."/>
            <person name="Murat C."/>
            <person name="Park J."/>
            <person name="Raffaello T."/>
            <person name="Rouze P."/>
            <person name="Salamov A."/>
            <person name="Schmutz J."/>
            <person name="Solheim H."/>
            <person name="Stahlberg J."/>
            <person name="Velez H."/>
            <person name="de Vries R.P."/>
            <person name="Wiebenga A."/>
            <person name="Woodward S."/>
            <person name="Yakovlev I."/>
            <person name="Garbelotto M."/>
            <person name="Martin F."/>
            <person name="Grigoriev I.V."/>
            <person name="Stenlid J."/>
        </authorList>
    </citation>
    <scope>NUCLEOTIDE SEQUENCE [LARGE SCALE GENOMIC DNA]</scope>
    <source>
        <strain evidence="12 13">TC 32-1</strain>
    </source>
</reference>
<keyword evidence="6 10" id="KW-0560">Oxidoreductase</keyword>
<evidence type="ECO:0000256" key="10">
    <source>
        <dbReference type="RuleBase" id="RU000461"/>
    </source>
</evidence>
<evidence type="ECO:0000313" key="12">
    <source>
        <dbReference type="EMBL" id="ETW81852.1"/>
    </source>
</evidence>
<dbReference type="InterPro" id="IPR001128">
    <property type="entry name" value="Cyt_P450"/>
</dbReference>
<comment type="similarity">
    <text evidence="3 10">Belongs to the cytochrome P450 family.</text>
</comment>
<sequence length="518" mass="58426">MLEGILPAPLESYAPLLAAGVASVAVFIGLWTRRSRRYPLPPGPKSSWFGKVKMPNAPPWRTYSSWQSIYGDIIYIYAFGNPIIILNSAKAANDLLDKRSAKYSSRPVRIMVQELMGLGWLFSSMPYGNNWRKHRALFQKHFHSNEASTHQPTQIEETHALLRNLHRSPDKLAHHLRRSFAALVMKISYGHQIEEEGDMYVGLADQVLGSLSRAGLYGTYLVDYIPLLRYVPAWMPGAGFQKQAREWRKNSLAMINKPYEMVKQKMASGTAVPCFTTLELEEWNRTGQDAEHEILIKQVAAISYGAGTESNLSALLSFFLAMMVHPEVQRKAQAQIDSVIGPDRLPDFSDRDQLPYVDAIVWECLRWNPSLPLGVAHYTTEDDVYEGYYIPKGTTVLANIWNILHNPEVYPDPSSFNPDRFEDPKKSAETGINILPDDAFGYGRRMCPGRWLAFDTLWITLASILAVYDVQKPVDKDGNIIEPEVGFTSALFSRPKPYSCKLVPRSEAALGLVLQTKD</sequence>
<gene>
    <name evidence="12" type="primary">cyp12</name>
    <name evidence="12" type="ORF">HETIRDRAFT_65181</name>
</gene>
<accession>W4K7Q0</accession>
<evidence type="ECO:0000256" key="1">
    <source>
        <dbReference type="ARBA" id="ARBA00001971"/>
    </source>
</evidence>
<dbReference type="Proteomes" id="UP000030671">
    <property type="component" value="Unassembled WGS sequence"/>
</dbReference>
<feature type="transmembrane region" description="Helical" evidence="11">
    <location>
        <begin position="12"/>
        <end position="31"/>
    </location>
</feature>
<comment type="cofactor">
    <cofactor evidence="1 9">
        <name>heme</name>
        <dbReference type="ChEBI" id="CHEBI:30413"/>
    </cofactor>
</comment>
<evidence type="ECO:0000256" key="11">
    <source>
        <dbReference type="SAM" id="Phobius"/>
    </source>
</evidence>
<evidence type="ECO:0000256" key="3">
    <source>
        <dbReference type="ARBA" id="ARBA00010617"/>
    </source>
</evidence>
<dbReference type="Pfam" id="PF00067">
    <property type="entry name" value="p450"/>
    <property type="match status" value="1"/>
</dbReference>
<dbReference type="InterPro" id="IPR017972">
    <property type="entry name" value="Cyt_P450_CS"/>
</dbReference>
<dbReference type="HOGENOM" id="CLU_001570_2_3_1"/>
<evidence type="ECO:0000256" key="8">
    <source>
        <dbReference type="ARBA" id="ARBA00023033"/>
    </source>
</evidence>
<dbReference type="GO" id="GO:0005506">
    <property type="term" value="F:iron ion binding"/>
    <property type="evidence" value="ECO:0007669"/>
    <property type="project" value="InterPro"/>
</dbReference>
<keyword evidence="11" id="KW-0812">Transmembrane</keyword>
<dbReference type="PROSITE" id="PS00086">
    <property type="entry name" value="CYTOCHROME_P450"/>
    <property type="match status" value="1"/>
</dbReference>
<evidence type="ECO:0000256" key="7">
    <source>
        <dbReference type="ARBA" id="ARBA00023004"/>
    </source>
</evidence>
<evidence type="ECO:0000256" key="4">
    <source>
        <dbReference type="ARBA" id="ARBA00022617"/>
    </source>
</evidence>
<keyword evidence="5 9" id="KW-0479">Metal-binding</keyword>
<protein>
    <submittedName>
        <fullName evidence="12">Cytochrome P450 monooxygenase 12</fullName>
    </submittedName>
</protein>
<evidence type="ECO:0000256" key="9">
    <source>
        <dbReference type="PIRSR" id="PIRSR602401-1"/>
    </source>
</evidence>
<dbReference type="KEGG" id="hir:HETIRDRAFT_65181"/>
<dbReference type="STRING" id="747525.W4K7Q0"/>
<feature type="binding site" description="axial binding residue" evidence="9">
    <location>
        <position position="447"/>
    </location>
    <ligand>
        <name>heme</name>
        <dbReference type="ChEBI" id="CHEBI:30413"/>
    </ligand>
    <ligandPart>
        <name>Fe</name>
        <dbReference type="ChEBI" id="CHEBI:18248"/>
    </ligandPart>
</feature>
<dbReference type="AlphaFoldDB" id="W4K7Q0"/>
<keyword evidence="11" id="KW-0472">Membrane</keyword>
<name>W4K7Q0_HETIT</name>
<dbReference type="eggNOG" id="KOG0156">
    <property type="taxonomic scope" value="Eukaryota"/>
</dbReference>
<keyword evidence="13" id="KW-1185">Reference proteome</keyword>
<evidence type="ECO:0000313" key="13">
    <source>
        <dbReference type="Proteomes" id="UP000030671"/>
    </source>
</evidence>
<keyword evidence="11" id="KW-1133">Transmembrane helix</keyword>